<dbReference type="InterPro" id="IPR000182">
    <property type="entry name" value="GNAT_dom"/>
</dbReference>
<dbReference type="STRING" id="363331.RM51_16610"/>
<gene>
    <name evidence="4" type="ORF">RM51_16610</name>
</gene>
<sequence length="148" mass="17112">MVIKRIDSSNSDFQYLVQFLDQDLAIRDGDEHAFYHQFNSIDQLKNCVLFYVHEKPVACGAFKKFEDDTVEIKRMFVLPEYRGNGYASKVLAELEIWAKNEGFTYGVLETGLKQPEAIALYEKNGYNLIPNYGQYIGVENSVCYKKEL</sequence>
<feature type="domain" description="N-acetyltransferase" evidence="3">
    <location>
        <begin position="1"/>
        <end position="148"/>
    </location>
</feature>
<dbReference type="GO" id="GO:0016747">
    <property type="term" value="F:acyltransferase activity, transferring groups other than amino-acyl groups"/>
    <property type="evidence" value="ECO:0007669"/>
    <property type="project" value="InterPro"/>
</dbReference>
<keyword evidence="1 4" id="KW-0808">Transferase</keyword>
<protein>
    <submittedName>
        <fullName evidence="4">GNAT family acetyltransferase</fullName>
    </submittedName>
</protein>
<dbReference type="SUPFAM" id="SSF55729">
    <property type="entry name" value="Acyl-CoA N-acyltransferases (Nat)"/>
    <property type="match status" value="1"/>
</dbReference>
<dbReference type="AlphaFoldDB" id="A0A0B4E4S8"/>
<comment type="caution">
    <text evidence="4">The sequence shown here is derived from an EMBL/GenBank/DDBJ whole genome shotgun (WGS) entry which is preliminary data.</text>
</comment>
<dbReference type="PROSITE" id="PS51186">
    <property type="entry name" value="GNAT"/>
    <property type="match status" value="1"/>
</dbReference>
<evidence type="ECO:0000259" key="3">
    <source>
        <dbReference type="PROSITE" id="PS51186"/>
    </source>
</evidence>
<dbReference type="EMBL" id="JWTA01000016">
    <property type="protein sequence ID" value="KIC61613.1"/>
    <property type="molecule type" value="Genomic_DNA"/>
</dbReference>
<reference evidence="4 5" key="1">
    <citation type="submission" date="2014-12" db="EMBL/GenBank/DDBJ databases">
        <title>Genome sequencing of Chryseobacterium taiwanense TPW19.</title>
        <authorList>
            <person name="Tan P.W."/>
            <person name="Chan K.-G."/>
        </authorList>
    </citation>
    <scope>NUCLEOTIDE SEQUENCE [LARGE SCALE GENOMIC DNA]</scope>
    <source>
        <strain evidence="4 5">TPW19</strain>
    </source>
</reference>
<dbReference type="PANTHER" id="PTHR43877:SF2">
    <property type="entry name" value="AMINOALKYLPHOSPHONATE N-ACETYLTRANSFERASE-RELATED"/>
    <property type="match status" value="1"/>
</dbReference>
<dbReference type="Pfam" id="PF00583">
    <property type="entry name" value="Acetyltransf_1"/>
    <property type="match status" value="1"/>
</dbReference>
<dbReference type="InterPro" id="IPR016181">
    <property type="entry name" value="Acyl_CoA_acyltransferase"/>
</dbReference>
<evidence type="ECO:0000313" key="4">
    <source>
        <dbReference type="EMBL" id="KIC61613.1"/>
    </source>
</evidence>
<dbReference type="InterPro" id="IPR050832">
    <property type="entry name" value="Bact_Acetyltransf"/>
</dbReference>
<evidence type="ECO:0000256" key="1">
    <source>
        <dbReference type="ARBA" id="ARBA00022679"/>
    </source>
</evidence>
<evidence type="ECO:0000256" key="2">
    <source>
        <dbReference type="ARBA" id="ARBA00023315"/>
    </source>
</evidence>
<dbReference type="Gene3D" id="3.40.630.30">
    <property type="match status" value="1"/>
</dbReference>
<dbReference type="RefSeq" id="WP_039372225.1">
    <property type="nucleotide sequence ID" value="NZ_JWTA01000016.1"/>
</dbReference>
<evidence type="ECO:0000313" key="5">
    <source>
        <dbReference type="Proteomes" id="UP000031167"/>
    </source>
</evidence>
<keyword evidence="2" id="KW-0012">Acyltransferase</keyword>
<proteinExistence type="predicted"/>
<accession>A0A0B4E4S8</accession>
<organism evidence="4 5">
    <name type="scientific">Chryseobacterium taiwanense</name>
    <dbReference type="NCBI Taxonomy" id="363331"/>
    <lineage>
        <taxon>Bacteria</taxon>
        <taxon>Pseudomonadati</taxon>
        <taxon>Bacteroidota</taxon>
        <taxon>Flavobacteriia</taxon>
        <taxon>Flavobacteriales</taxon>
        <taxon>Weeksellaceae</taxon>
        <taxon>Chryseobacterium group</taxon>
        <taxon>Chryseobacterium</taxon>
    </lineage>
</organism>
<name>A0A0B4E4S8_9FLAO</name>
<dbReference type="PANTHER" id="PTHR43877">
    <property type="entry name" value="AMINOALKYLPHOSPHONATE N-ACETYLTRANSFERASE-RELATED-RELATED"/>
    <property type="match status" value="1"/>
</dbReference>
<keyword evidence="5" id="KW-1185">Reference proteome</keyword>
<dbReference type="OrthoDB" id="9803233at2"/>
<dbReference type="Proteomes" id="UP000031167">
    <property type="component" value="Unassembled WGS sequence"/>
</dbReference>
<dbReference type="CDD" id="cd04301">
    <property type="entry name" value="NAT_SF"/>
    <property type="match status" value="1"/>
</dbReference>